<dbReference type="Proteomes" id="UP000254618">
    <property type="component" value="Unassembled WGS sequence"/>
</dbReference>
<dbReference type="InterPro" id="IPR003325">
    <property type="entry name" value="TerD"/>
</dbReference>
<keyword evidence="4" id="KW-1185">Reference proteome</keyword>
<evidence type="ECO:0000313" key="2">
    <source>
        <dbReference type="EMBL" id="OPH39856.1"/>
    </source>
</evidence>
<reference evidence="2 4" key="1">
    <citation type="submission" date="2017-03" db="EMBL/GenBank/DDBJ databases">
        <title>Draft genome sequence of Moraxella equi CCUG 4950T type strain.</title>
        <authorList>
            <person name="Salva-Serra F."/>
            <person name="Engstrom-Jakobsson H."/>
            <person name="Thorell K."/>
            <person name="Jaen-Luchoro D."/>
            <person name="Gonzales-Siles L."/>
            <person name="Karlsson R."/>
            <person name="Yazdan S."/>
            <person name="Boulund F."/>
            <person name="Johnning A."/>
            <person name="Engstrand L."/>
            <person name="Kristiansson E."/>
            <person name="Moore E."/>
        </authorList>
    </citation>
    <scope>NUCLEOTIDE SEQUENCE [LARGE SCALE GENOMIC DNA]</scope>
    <source>
        <strain evidence="2 4">CCUG 4950</strain>
    </source>
</reference>
<evidence type="ECO:0000313" key="5">
    <source>
        <dbReference type="Proteomes" id="UP000254618"/>
    </source>
</evidence>
<accession>A0A378QPQ9</accession>
<dbReference type="EMBL" id="UGQF01000001">
    <property type="protein sequence ID" value="STZ02450.1"/>
    <property type="molecule type" value="Genomic_DNA"/>
</dbReference>
<proteinExistence type="predicted"/>
<dbReference type="Proteomes" id="UP000190777">
    <property type="component" value="Unassembled WGS sequence"/>
</dbReference>
<evidence type="ECO:0000259" key="1">
    <source>
        <dbReference type="Pfam" id="PF02342"/>
    </source>
</evidence>
<organism evidence="3 5">
    <name type="scientific">Moraxella equi</name>
    <dbReference type="NCBI Taxonomy" id="60442"/>
    <lineage>
        <taxon>Bacteria</taxon>
        <taxon>Pseudomonadati</taxon>
        <taxon>Pseudomonadota</taxon>
        <taxon>Gammaproteobacteria</taxon>
        <taxon>Moraxellales</taxon>
        <taxon>Moraxellaceae</taxon>
        <taxon>Moraxella</taxon>
    </lineage>
</organism>
<dbReference type="Pfam" id="PF02342">
    <property type="entry name" value="TerD"/>
    <property type="match status" value="1"/>
</dbReference>
<reference evidence="3 5" key="2">
    <citation type="submission" date="2018-06" db="EMBL/GenBank/DDBJ databases">
        <authorList>
            <consortium name="Pathogen Informatics"/>
            <person name="Doyle S."/>
        </authorList>
    </citation>
    <scope>NUCLEOTIDE SEQUENCE [LARGE SCALE GENOMIC DNA]</scope>
    <source>
        <strain evidence="3 5">NCTC11012</strain>
    </source>
</reference>
<gene>
    <name evidence="2" type="ORF">B5J93_02090</name>
    <name evidence="3" type="ORF">NCTC11012_00675</name>
</gene>
<name>A0A378QPQ9_9GAMM</name>
<dbReference type="Gene3D" id="2.60.60.30">
    <property type="entry name" value="sav2460 like domains"/>
    <property type="match status" value="1"/>
</dbReference>
<feature type="domain" description="TerD" evidence="1">
    <location>
        <begin position="67"/>
        <end position="204"/>
    </location>
</feature>
<protein>
    <submittedName>
        <fullName evidence="3">Uncharacterized proteins involved in stress response, homologs of TerZ and putative cAMP-binding protein CABP1</fullName>
    </submittedName>
</protein>
<dbReference type="AlphaFoldDB" id="A0A378QPQ9"/>
<evidence type="ECO:0000313" key="3">
    <source>
        <dbReference type="EMBL" id="STZ02450.1"/>
    </source>
</evidence>
<dbReference type="EMBL" id="MXAP01000020">
    <property type="protein sequence ID" value="OPH39856.1"/>
    <property type="molecule type" value="Genomic_DNA"/>
</dbReference>
<evidence type="ECO:0000313" key="4">
    <source>
        <dbReference type="Proteomes" id="UP000190777"/>
    </source>
</evidence>
<sequence length="224" mass="24653">MTDTNHTDVGDQPLKAFFEPKTLTEIGVLGHTLTVAVSYEACQFDKTGLLAFVRKLPVLKGLTPFRSPTLTMDIDLSCVVLDGSHQVLDKIWYAKVRGLDESVRHVGSLAGANNFEETLIPQELIHVKLSELPETAQKLVFVMSSYHKHPLWHAKKGITKISDDDSIIHAYELATITAGEHGVVAWVMERDGDDFRISAPQKGLGSSFDPAKLNDELDKLAGGF</sequence>
<dbReference type="RefSeq" id="WP_079324206.1">
    <property type="nucleotide sequence ID" value="NZ_MXAP01000020.1"/>
</dbReference>